<dbReference type="InterPro" id="IPR036257">
    <property type="entry name" value="Cyt_c_oxidase_su2_TM_sf"/>
</dbReference>
<dbReference type="GO" id="GO:0020037">
    <property type="term" value="F:heme binding"/>
    <property type="evidence" value="ECO:0007669"/>
    <property type="project" value="InterPro"/>
</dbReference>
<evidence type="ECO:0000256" key="4">
    <source>
        <dbReference type="ARBA" id="ARBA00022617"/>
    </source>
</evidence>
<dbReference type="PANTHER" id="PTHR22888:SF9">
    <property type="entry name" value="CYTOCHROME C OXIDASE SUBUNIT 2"/>
    <property type="match status" value="1"/>
</dbReference>
<organism evidence="21 22">
    <name type="scientific">Geothermobacter hydrogeniphilus</name>
    <dbReference type="NCBI Taxonomy" id="1969733"/>
    <lineage>
        <taxon>Bacteria</taxon>
        <taxon>Pseudomonadati</taxon>
        <taxon>Thermodesulfobacteriota</taxon>
        <taxon>Desulfuromonadia</taxon>
        <taxon>Desulfuromonadales</taxon>
        <taxon>Geothermobacteraceae</taxon>
        <taxon>Geothermobacter</taxon>
    </lineage>
</organism>
<keyword evidence="6 16" id="KW-0812">Transmembrane</keyword>
<evidence type="ECO:0000256" key="15">
    <source>
        <dbReference type="PROSITE-ProRule" id="PRU00433"/>
    </source>
</evidence>
<dbReference type="GO" id="GO:0016491">
    <property type="term" value="F:oxidoreductase activity"/>
    <property type="evidence" value="ECO:0007669"/>
    <property type="project" value="InterPro"/>
</dbReference>
<keyword evidence="13 18" id="KW-0472">Membrane</keyword>
<evidence type="ECO:0000256" key="11">
    <source>
        <dbReference type="ARBA" id="ARBA00023004"/>
    </source>
</evidence>
<keyword evidence="10 18" id="KW-1133">Transmembrane helix</keyword>
<dbReference type="SUPFAM" id="SSF81464">
    <property type="entry name" value="Cytochrome c oxidase subunit II-like, transmembrane region"/>
    <property type="match status" value="1"/>
</dbReference>
<protein>
    <recommendedName>
        <fullName evidence="17">Cytochrome c oxidase subunit 2</fullName>
        <ecNumber evidence="17">7.1.1.9</ecNumber>
    </recommendedName>
</protein>
<feature type="domain" description="Cytochrome c" evidence="20">
    <location>
        <begin position="222"/>
        <end position="320"/>
    </location>
</feature>
<dbReference type="PROSITE" id="PS51007">
    <property type="entry name" value="CYTC"/>
    <property type="match status" value="2"/>
</dbReference>
<keyword evidence="7 15" id="KW-0479">Metal-binding</keyword>
<comment type="function">
    <text evidence="14 17">Subunits I and II form the functional core of the enzyme complex. Electrons originating in cytochrome c are transferred via heme a and Cu(A) to the binuclear center formed by heme a3 and Cu(B).</text>
</comment>
<evidence type="ECO:0000313" key="22">
    <source>
        <dbReference type="Proteomes" id="UP000236340"/>
    </source>
</evidence>
<keyword evidence="11 15" id="KW-0408">Iron</keyword>
<keyword evidence="12 17" id="KW-0186">Copper</keyword>
<evidence type="ECO:0000256" key="13">
    <source>
        <dbReference type="ARBA" id="ARBA00023136"/>
    </source>
</evidence>
<dbReference type="Proteomes" id="UP000236340">
    <property type="component" value="Unassembled WGS sequence"/>
</dbReference>
<evidence type="ECO:0000256" key="12">
    <source>
        <dbReference type="ARBA" id="ARBA00023008"/>
    </source>
</evidence>
<keyword evidence="8" id="KW-1278">Translocase</keyword>
<evidence type="ECO:0000256" key="14">
    <source>
        <dbReference type="ARBA" id="ARBA00024688"/>
    </source>
</evidence>
<dbReference type="EC" id="7.1.1.9" evidence="17"/>
<dbReference type="OrthoDB" id="9781261at2"/>
<proteinExistence type="inferred from homology"/>
<dbReference type="InterPro" id="IPR014222">
    <property type="entry name" value="Cyt_c_oxidase_su2"/>
</dbReference>
<evidence type="ECO:0000256" key="2">
    <source>
        <dbReference type="ARBA" id="ARBA00007866"/>
    </source>
</evidence>
<sequence>MSDTLIQGYFKSKGTSNVNPALITTQDAVDPVFWFILGISGVILLAITATMIWFVIRYRRSRCPEPTSQCDSNLTLEVIWIVVPTIIVLAMFYYGWAGYLALRQVPPGAMEITATARMWSWDFEYANGRHSDRLYVPVGRPVKVRLFSKDVLHAFFVPAFRIKRDTVPGMENYIWFVADEQGSYDIFCAEYCGVGHADMHTTVEAVPPAEFEEWLAGMSGSQNTEKGRSLLARYGCLGCHSLDGSKLVGPSFKGLGGRQVTIIADGEERVITSDRDYIRRSLIAPGAAVVKGYPPVMPSYAGQIPGPEVEEMIDYLLRIGQPVKNGESAESEAGLDGADLARRQGCLGCHSLDGSRKVGPSFKGLFGRERRLAGGRTLIADEAYLTRAIREPTADVVEGYPPVMPPYPQLRAEEVEAIIEWLEGLRE</sequence>
<dbReference type="EMBL" id="PPFX01000003">
    <property type="protein sequence ID" value="PNU21397.1"/>
    <property type="molecule type" value="Genomic_DNA"/>
</dbReference>
<evidence type="ECO:0000256" key="1">
    <source>
        <dbReference type="ARBA" id="ARBA00004141"/>
    </source>
</evidence>
<evidence type="ECO:0000256" key="3">
    <source>
        <dbReference type="ARBA" id="ARBA00022448"/>
    </source>
</evidence>
<dbReference type="InterPro" id="IPR002429">
    <property type="entry name" value="CcO_II-like_C"/>
</dbReference>
<dbReference type="SUPFAM" id="SSF49503">
    <property type="entry name" value="Cupredoxins"/>
    <property type="match status" value="1"/>
</dbReference>
<dbReference type="NCBIfam" id="TIGR02866">
    <property type="entry name" value="CoxB"/>
    <property type="match status" value="1"/>
</dbReference>
<comment type="cofactor">
    <cofactor evidence="17">
        <name>Cu cation</name>
        <dbReference type="ChEBI" id="CHEBI:23378"/>
    </cofactor>
    <text evidence="17">Binds a copper A center.</text>
</comment>
<dbReference type="InterPro" id="IPR011759">
    <property type="entry name" value="Cyt_c_oxidase_su2_TM_dom"/>
</dbReference>
<dbReference type="CDD" id="cd13915">
    <property type="entry name" value="CuRO_HCO_II_like_2"/>
    <property type="match status" value="1"/>
</dbReference>
<dbReference type="Pfam" id="PF00034">
    <property type="entry name" value="Cytochrom_C"/>
    <property type="match status" value="1"/>
</dbReference>
<evidence type="ECO:0000256" key="17">
    <source>
        <dbReference type="RuleBase" id="RU004024"/>
    </source>
</evidence>
<dbReference type="InterPro" id="IPR008972">
    <property type="entry name" value="Cupredoxin"/>
</dbReference>
<reference evidence="21 22" key="1">
    <citation type="journal article" date="2018" name="Genome Announc.">
        <title>Genome Sequence of Geothermobacter sp. HR-1 Iron Reducer from the Loihi Seamount.</title>
        <authorList>
            <person name="Smith H."/>
            <person name="Abuyen K."/>
            <person name="Tremblay J."/>
            <person name="Savalia P."/>
            <person name="Perez-Rodriguez I."/>
            <person name="Emerson D."/>
            <person name="Tully B."/>
            <person name="Amend J."/>
        </authorList>
    </citation>
    <scope>NUCLEOTIDE SEQUENCE [LARGE SCALE GENOMIC DNA]</scope>
    <source>
        <strain evidence="21 22">HR-1</strain>
    </source>
</reference>
<dbReference type="PROSITE" id="PS00078">
    <property type="entry name" value="COX2"/>
    <property type="match status" value="1"/>
</dbReference>
<dbReference type="Gene3D" id="1.10.760.10">
    <property type="entry name" value="Cytochrome c-like domain"/>
    <property type="match status" value="2"/>
</dbReference>
<feature type="domain" description="Cytochrome c" evidence="20">
    <location>
        <begin position="332"/>
        <end position="426"/>
    </location>
</feature>
<dbReference type="Pfam" id="PF02790">
    <property type="entry name" value="COX2_TM"/>
    <property type="match status" value="1"/>
</dbReference>
<gene>
    <name evidence="21" type="primary">coxB</name>
    <name evidence="21" type="ORF">C2E25_02240</name>
</gene>
<evidence type="ECO:0000256" key="7">
    <source>
        <dbReference type="ARBA" id="ARBA00022723"/>
    </source>
</evidence>
<keyword evidence="4 15" id="KW-0349">Heme</keyword>
<dbReference type="InterPro" id="IPR036909">
    <property type="entry name" value="Cyt_c-like_dom_sf"/>
</dbReference>
<name>A0A2K2HDM4_9BACT</name>
<dbReference type="InterPro" id="IPR045187">
    <property type="entry name" value="CcO_II"/>
</dbReference>
<dbReference type="InterPro" id="IPR009056">
    <property type="entry name" value="Cyt_c-like_dom"/>
</dbReference>
<dbReference type="GO" id="GO:0042773">
    <property type="term" value="P:ATP synthesis coupled electron transport"/>
    <property type="evidence" value="ECO:0007669"/>
    <property type="project" value="TreeGrafter"/>
</dbReference>
<keyword evidence="5 16" id="KW-0679">Respiratory chain</keyword>
<evidence type="ECO:0000256" key="10">
    <source>
        <dbReference type="ARBA" id="ARBA00022989"/>
    </source>
</evidence>
<evidence type="ECO:0000256" key="18">
    <source>
        <dbReference type="SAM" id="Phobius"/>
    </source>
</evidence>
<feature type="transmembrane region" description="Helical" evidence="18">
    <location>
        <begin position="32"/>
        <end position="56"/>
    </location>
</feature>
<evidence type="ECO:0000256" key="5">
    <source>
        <dbReference type="ARBA" id="ARBA00022660"/>
    </source>
</evidence>
<comment type="catalytic activity">
    <reaction evidence="17">
        <text>4 Fe(II)-[cytochrome c] + O2 + 8 H(+)(in) = 4 Fe(III)-[cytochrome c] + 2 H2O + 4 H(+)(out)</text>
        <dbReference type="Rhea" id="RHEA:11436"/>
        <dbReference type="Rhea" id="RHEA-COMP:10350"/>
        <dbReference type="Rhea" id="RHEA-COMP:14399"/>
        <dbReference type="ChEBI" id="CHEBI:15377"/>
        <dbReference type="ChEBI" id="CHEBI:15378"/>
        <dbReference type="ChEBI" id="CHEBI:15379"/>
        <dbReference type="ChEBI" id="CHEBI:29033"/>
        <dbReference type="ChEBI" id="CHEBI:29034"/>
        <dbReference type="EC" id="7.1.1.9"/>
    </reaction>
</comment>
<evidence type="ECO:0000256" key="16">
    <source>
        <dbReference type="RuleBase" id="RU000456"/>
    </source>
</evidence>
<dbReference type="InterPro" id="IPR001505">
    <property type="entry name" value="Copper_CuA"/>
</dbReference>
<keyword evidence="3 16" id="KW-0813">Transport</keyword>
<evidence type="ECO:0000313" key="21">
    <source>
        <dbReference type="EMBL" id="PNU21397.1"/>
    </source>
</evidence>
<dbReference type="GO" id="GO:0004129">
    <property type="term" value="F:cytochrome-c oxidase activity"/>
    <property type="evidence" value="ECO:0007669"/>
    <property type="project" value="UniProtKB-EC"/>
</dbReference>
<dbReference type="PROSITE" id="PS50857">
    <property type="entry name" value="COX2_CUA"/>
    <property type="match status" value="1"/>
</dbReference>
<dbReference type="Gene3D" id="2.60.40.420">
    <property type="entry name" value="Cupredoxins - blue copper proteins"/>
    <property type="match status" value="1"/>
</dbReference>
<evidence type="ECO:0000256" key="9">
    <source>
        <dbReference type="ARBA" id="ARBA00022982"/>
    </source>
</evidence>
<comment type="subcellular location">
    <subcellularLocation>
        <location evidence="16">Cell membrane</location>
        <topology evidence="16">Multi-pass membrane protein</topology>
    </subcellularLocation>
    <subcellularLocation>
        <location evidence="1">Membrane</location>
        <topology evidence="1">Multi-pass membrane protein</topology>
    </subcellularLocation>
</comment>
<dbReference type="AlphaFoldDB" id="A0A2K2HDM4"/>
<dbReference type="Gene3D" id="1.10.287.90">
    <property type="match status" value="1"/>
</dbReference>
<comment type="similarity">
    <text evidence="2 16">Belongs to the cytochrome c oxidase subunit 2 family.</text>
</comment>
<accession>A0A2K2HDM4</accession>
<dbReference type="PANTHER" id="PTHR22888">
    <property type="entry name" value="CYTOCHROME C OXIDASE, SUBUNIT II"/>
    <property type="match status" value="1"/>
</dbReference>
<keyword evidence="9 16" id="KW-0249">Electron transport</keyword>
<dbReference type="SUPFAM" id="SSF46626">
    <property type="entry name" value="Cytochrome c"/>
    <property type="match status" value="1"/>
</dbReference>
<evidence type="ECO:0000256" key="6">
    <source>
        <dbReference type="ARBA" id="ARBA00022692"/>
    </source>
</evidence>
<dbReference type="GO" id="GO:0005507">
    <property type="term" value="F:copper ion binding"/>
    <property type="evidence" value="ECO:0007669"/>
    <property type="project" value="InterPro"/>
</dbReference>
<feature type="transmembrane region" description="Helical" evidence="18">
    <location>
        <begin position="77"/>
        <end position="96"/>
    </location>
</feature>
<comment type="caution">
    <text evidence="21">The sequence shown here is derived from an EMBL/GenBank/DDBJ whole genome shotgun (WGS) entry which is preliminary data.</text>
</comment>
<evidence type="ECO:0000259" key="20">
    <source>
        <dbReference type="PROSITE" id="PS51007"/>
    </source>
</evidence>
<evidence type="ECO:0000259" key="19">
    <source>
        <dbReference type="PROSITE" id="PS50857"/>
    </source>
</evidence>
<evidence type="ECO:0000256" key="8">
    <source>
        <dbReference type="ARBA" id="ARBA00022967"/>
    </source>
</evidence>
<dbReference type="Pfam" id="PF00116">
    <property type="entry name" value="COX2"/>
    <property type="match status" value="1"/>
</dbReference>
<dbReference type="GO" id="GO:0005886">
    <property type="term" value="C:plasma membrane"/>
    <property type="evidence" value="ECO:0007669"/>
    <property type="project" value="UniProtKB-SubCell"/>
</dbReference>
<feature type="domain" description="Cytochrome oxidase subunit II copper A binding" evidence="19">
    <location>
        <begin position="107"/>
        <end position="217"/>
    </location>
</feature>